<dbReference type="PANTHER" id="PTHR11089">
    <property type="entry name" value="GTP-BINDING PROTEIN-RELATED"/>
    <property type="match status" value="1"/>
</dbReference>
<protein>
    <recommendedName>
        <fullName evidence="7">CP-type G domain-containing protein</fullName>
    </recommendedName>
</protein>
<dbReference type="GO" id="GO:0005730">
    <property type="term" value="C:nucleolus"/>
    <property type="evidence" value="ECO:0007669"/>
    <property type="project" value="TreeGrafter"/>
</dbReference>
<evidence type="ECO:0000256" key="5">
    <source>
        <dbReference type="ARBA" id="ARBA00023242"/>
    </source>
</evidence>
<feature type="compositionally biased region" description="Basic and acidic residues" evidence="6">
    <location>
        <begin position="288"/>
        <end position="300"/>
    </location>
</feature>
<sequence length="782" mass="84622">MDPAAGLQGLQRSRCRVAGAPPQGCTDPTAGLQGLQRSCCGVAWIPLWGCMSRMDPPVGLQGSPCGVAPPPLWGCTDPAAGLHCPHCGVAWIPPWGCRDPPGGVTRTPRGGFRPCAGCKPRPRFAPFHPVQLSQPPRAPPLGTAEHLPPPRPEIAATLCKAQQQRGGGGGARARGPAHRARARGGSREASLGRERATWVPAAALEVKLRQLGKEVLLSGDDPATRCQTMTRPKRTTAVKKHPRKRKEAKAHGKKDPGVPQLLGFKEYAKKEAELKQKRVAELRARQEEARLKETSQRRSLESLQQDALRKQRDFEQKEAGLQQLQGHPRLEKEGSRRAYYREFRKVIQAADVVLEVLDARDPQGCRCPQVEEAVLQAGGNKKLVLVLNKIDLVPKEVVARWLKYLRNELPTVAFKASTQQQSQHLQQSKVPVARASCELLASGACVGADCLLKVLANYSRSQDLKMAISVGVVGFPNVGKSSLINSLKRSRACSVGATPGITKCLQEVQLDRHVKLLDCPGLVLAAAASDAALVLRSCLKVEQVAEPVTPVDAILRRCSQEQIMQYYGVPAYQDVMEFLAHLARRKGKLRKGGVPDHEKAAKAVLNDWMSGKISYFTHPPETHMLPTHISAEIVTEMGKAFDFEALEQGNQEALADLTSVPVGIGLAPAGLTSGAGAEAEAEMEEEETAGEEETAMDEDRDLELDSVTVELKAKNKAAAAVEKPVPRAPSLEEISALDPLYQGQGLRAASRRRKQQQKRAEKIASKLSATLTAAMNFGTAGD</sequence>
<keyword evidence="2" id="KW-0547">Nucleotide-binding</keyword>
<evidence type="ECO:0000256" key="3">
    <source>
        <dbReference type="ARBA" id="ARBA00023054"/>
    </source>
</evidence>
<feature type="domain" description="CP-type G" evidence="7">
    <location>
        <begin position="340"/>
        <end position="525"/>
    </location>
</feature>
<keyword evidence="4" id="KW-0342">GTP-binding</keyword>
<dbReference type="GO" id="GO:0005525">
    <property type="term" value="F:GTP binding"/>
    <property type="evidence" value="ECO:0007669"/>
    <property type="project" value="UniProtKB-KW"/>
</dbReference>
<evidence type="ECO:0000259" key="7">
    <source>
        <dbReference type="PROSITE" id="PS51721"/>
    </source>
</evidence>
<feature type="compositionally biased region" description="Basic residues" evidence="6">
    <location>
        <begin position="175"/>
        <end position="184"/>
    </location>
</feature>
<feature type="compositionally biased region" description="Basic residues" evidence="6">
    <location>
        <begin position="232"/>
        <end position="248"/>
    </location>
</feature>
<dbReference type="InterPro" id="IPR006073">
    <property type="entry name" value="GTP-bd"/>
</dbReference>
<evidence type="ECO:0000313" key="8">
    <source>
        <dbReference type="Ensembl" id="ENSGAGP00000011164.1"/>
    </source>
</evidence>
<dbReference type="AlphaFoldDB" id="A0A452H8U6"/>
<dbReference type="PROSITE" id="PS51721">
    <property type="entry name" value="G_CP"/>
    <property type="match status" value="1"/>
</dbReference>
<keyword evidence="3" id="KW-0175">Coiled coil</keyword>
<keyword evidence="5" id="KW-0539">Nucleus</keyword>
<dbReference type="InterPro" id="IPR023179">
    <property type="entry name" value="GTP-bd_ortho_bundle_sf"/>
</dbReference>
<reference evidence="8" key="2">
    <citation type="submission" date="2025-08" db="UniProtKB">
        <authorList>
            <consortium name="Ensembl"/>
        </authorList>
    </citation>
    <scope>IDENTIFICATION</scope>
</reference>
<evidence type="ECO:0000256" key="6">
    <source>
        <dbReference type="SAM" id="MobiDB-lite"/>
    </source>
</evidence>
<proteinExistence type="predicted"/>
<organism evidence="8 9">
    <name type="scientific">Gopherus agassizii</name>
    <name type="common">Agassiz's desert tortoise</name>
    <dbReference type="NCBI Taxonomy" id="38772"/>
    <lineage>
        <taxon>Eukaryota</taxon>
        <taxon>Metazoa</taxon>
        <taxon>Chordata</taxon>
        <taxon>Craniata</taxon>
        <taxon>Vertebrata</taxon>
        <taxon>Euteleostomi</taxon>
        <taxon>Archelosauria</taxon>
        <taxon>Testudinata</taxon>
        <taxon>Testudines</taxon>
        <taxon>Cryptodira</taxon>
        <taxon>Durocryptodira</taxon>
        <taxon>Testudinoidea</taxon>
        <taxon>Testudinidae</taxon>
        <taxon>Gopherus</taxon>
    </lineage>
</organism>
<dbReference type="CDD" id="cd04178">
    <property type="entry name" value="Nucleostemin_like"/>
    <property type="match status" value="1"/>
</dbReference>
<comment type="subcellular location">
    <subcellularLocation>
        <location evidence="1">Nucleus</location>
    </subcellularLocation>
</comment>
<evidence type="ECO:0000256" key="2">
    <source>
        <dbReference type="ARBA" id="ARBA00022741"/>
    </source>
</evidence>
<dbReference type="PRINTS" id="PR00326">
    <property type="entry name" value="GTP1OBG"/>
</dbReference>
<feature type="region of interest" description="Disordered" evidence="6">
    <location>
        <begin position="164"/>
        <end position="193"/>
    </location>
</feature>
<dbReference type="SUPFAM" id="SSF52540">
    <property type="entry name" value="P-loop containing nucleoside triphosphate hydrolases"/>
    <property type="match status" value="1"/>
</dbReference>
<dbReference type="Gene3D" id="1.10.1580.10">
    <property type="match status" value="1"/>
</dbReference>
<dbReference type="InterPro" id="IPR030378">
    <property type="entry name" value="G_CP_dom"/>
</dbReference>
<evidence type="ECO:0000313" key="9">
    <source>
        <dbReference type="Proteomes" id="UP000291020"/>
    </source>
</evidence>
<feature type="region of interest" description="Disordered" evidence="6">
    <location>
        <begin position="288"/>
        <end position="307"/>
    </location>
</feature>
<dbReference type="Proteomes" id="UP000291020">
    <property type="component" value="Unassembled WGS sequence"/>
</dbReference>
<dbReference type="PANTHER" id="PTHR11089:SF33">
    <property type="entry name" value="GUANINE NUCLEOTIDE-BINDING PROTEIN-LIKE 3-LIKE PROTEIN"/>
    <property type="match status" value="1"/>
</dbReference>
<dbReference type="FunFam" id="3.40.50.300:FF:000493">
    <property type="entry name" value="Guanine nucleotide-binding protein-like 3-like protein"/>
    <property type="match status" value="1"/>
</dbReference>
<reference evidence="9" key="1">
    <citation type="journal article" date="2017" name="PLoS ONE">
        <title>The Agassiz's desert tortoise genome provides a resource for the conservation of a threatened species.</title>
        <authorList>
            <person name="Tollis M."/>
            <person name="DeNardo D.F."/>
            <person name="Cornelius J.A."/>
            <person name="Dolby G.A."/>
            <person name="Edwards T."/>
            <person name="Henen B.T."/>
            <person name="Karl A.E."/>
            <person name="Murphy R.W."/>
            <person name="Kusumi K."/>
        </authorList>
    </citation>
    <scope>NUCLEOTIDE SEQUENCE [LARGE SCALE GENOMIC DNA]</scope>
</reference>
<accession>A0A452H8U6</accession>
<dbReference type="Gene3D" id="3.40.50.300">
    <property type="entry name" value="P-loop containing nucleotide triphosphate hydrolases"/>
    <property type="match status" value="1"/>
</dbReference>
<dbReference type="STRING" id="38772.ENSGAGP00000011164"/>
<evidence type="ECO:0000256" key="4">
    <source>
        <dbReference type="ARBA" id="ARBA00023134"/>
    </source>
</evidence>
<dbReference type="InterPro" id="IPR027417">
    <property type="entry name" value="P-loop_NTPase"/>
</dbReference>
<reference evidence="8" key="3">
    <citation type="submission" date="2025-09" db="UniProtKB">
        <authorList>
            <consortium name="Ensembl"/>
        </authorList>
    </citation>
    <scope>IDENTIFICATION</scope>
</reference>
<feature type="compositionally biased region" description="Acidic residues" evidence="6">
    <location>
        <begin position="679"/>
        <end position="700"/>
    </location>
</feature>
<dbReference type="Pfam" id="PF01926">
    <property type="entry name" value="MMR_HSR1"/>
    <property type="match status" value="1"/>
</dbReference>
<dbReference type="Ensembl" id="ENSGAGT00000012786.1">
    <property type="protein sequence ID" value="ENSGAGP00000011164.1"/>
    <property type="gene ID" value="ENSGAGG00000008638.1"/>
</dbReference>
<name>A0A452H8U6_9SAUR</name>
<feature type="region of interest" description="Disordered" evidence="6">
    <location>
        <begin position="671"/>
        <end position="700"/>
    </location>
</feature>
<keyword evidence="9" id="KW-1185">Reference proteome</keyword>
<feature type="region of interest" description="Disordered" evidence="6">
    <location>
        <begin position="232"/>
        <end position="263"/>
    </location>
</feature>
<dbReference type="FunFam" id="1.10.1580.10:FF:000002">
    <property type="entry name" value="Guanine nucleotide-binding protein-like 3 (nucleolar)-like"/>
    <property type="match status" value="1"/>
</dbReference>
<dbReference type="InterPro" id="IPR050755">
    <property type="entry name" value="TRAFAC_YlqF/YawG_RiboMat"/>
</dbReference>
<evidence type="ECO:0000256" key="1">
    <source>
        <dbReference type="ARBA" id="ARBA00004123"/>
    </source>
</evidence>